<protein>
    <recommendedName>
        <fullName evidence="3">CBM-cenC domain-containing protein</fullName>
    </recommendedName>
</protein>
<organism evidence="1 2">
    <name type="scientific">candidate division CSSED10-310 bacterium</name>
    <dbReference type="NCBI Taxonomy" id="2855610"/>
    <lineage>
        <taxon>Bacteria</taxon>
        <taxon>Bacteria division CSSED10-310</taxon>
    </lineage>
</organism>
<accession>A0ABV6YRW3</accession>
<evidence type="ECO:0000313" key="2">
    <source>
        <dbReference type="Proteomes" id="UP001594351"/>
    </source>
</evidence>
<gene>
    <name evidence="1" type="ORF">ACFL27_01925</name>
</gene>
<evidence type="ECO:0008006" key="3">
    <source>
        <dbReference type="Google" id="ProtNLM"/>
    </source>
</evidence>
<name>A0ABV6YRW3_UNCC1</name>
<proteinExistence type="predicted"/>
<dbReference type="EMBL" id="JBHPBY010000014">
    <property type="protein sequence ID" value="MFC1848942.1"/>
    <property type="molecule type" value="Genomic_DNA"/>
</dbReference>
<keyword evidence="2" id="KW-1185">Reference proteome</keyword>
<comment type="caution">
    <text evidence="1">The sequence shown here is derived from an EMBL/GenBank/DDBJ whole genome shotgun (WGS) entry which is preliminary data.</text>
</comment>
<dbReference type="Proteomes" id="UP001594351">
    <property type="component" value="Unassembled WGS sequence"/>
</dbReference>
<reference evidence="1 2" key="1">
    <citation type="submission" date="2024-09" db="EMBL/GenBank/DDBJ databases">
        <title>Laminarin stimulates single cell rates of sulfate reduction while oxygen inhibits transcriptomic activity in coastal marine sediment.</title>
        <authorList>
            <person name="Lindsay M."/>
            <person name="Orcutt B."/>
            <person name="Emerson D."/>
            <person name="Stepanauskas R."/>
            <person name="D'Angelo T."/>
        </authorList>
    </citation>
    <scope>NUCLEOTIDE SEQUENCE [LARGE SCALE GENOMIC DNA]</scope>
    <source>
        <strain evidence="1">SAG AM-311-K15</strain>
    </source>
</reference>
<evidence type="ECO:0000313" key="1">
    <source>
        <dbReference type="EMBL" id="MFC1848942.1"/>
    </source>
</evidence>
<dbReference type="Gene3D" id="2.60.120.260">
    <property type="entry name" value="Galactose-binding domain-like"/>
    <property type="match status" value="1"/>
</dbReference>
<sequence length="165" mass="18525">MKYLSIFAVSLLILISLSSSTWSEELKKINLDDISSVGLRIETDTKIKTEGTGSLKITTQWPTTVCIAEVTDVEIENAKLVYRARIKSDFEGTGFLEMWVQINGGKYFSRGLNSTITGNVDWKTVETPFFLKKGQKPEKIYLNVVINGIGTVWLDDVVLLKETLK</sequence>